<accession>A0A6J5SI96</accession>
<dbReference type="EMBL" id="LR797414">
    <property type="protein sequence ID" value="CAB4214015.1"/>
    <property type="molecule type" value="Genomic_DNA"/>
</dbReference>
<organism evidence="1">
    <name type="scientific">uncultured Caudovirales phage</name>
    <dbReference type="NCBI Taxonomy" id="2100421"/>
    <lineage>
        <taxon>Viruses</taxon>
        <taxon>Duplodnaviria</taxon>
        <taxon>Heunggongvirae</taxon>
        <taxon>Uroviricota</taxon>
        <taxon>Caudoviricetes</taxon>
        <taxon>Peduoviridae</taxon>
        <taxon>Maltschvirus</taxon>
        <taxon>Maltschvirus maltsch</taxon>
    </lineage>
</organism>
<sequence length="42" mass="5003">MKILCWFKHKMIKDYGTYKYIENGLTTYVPLKCCVRCGKVKV</sequence>
<reference evidence="1" key="1">
    <citation type="submission" date="2020-05" db="EMBL/GenBank/DDBJ databases">
        <authorList>
            <person name="Chiriac C."/>
            <person name="Salcher M."/>
            <person name="Ghai R."/>
            <person name="Kavagutti S V."/>
        </authorList>
    </citation>
    <scope>NUCLEOTIDE SEQUENCE</scope>
</reference>
<name>A0A6J5SI96_9CAUD</name>
<proteinExistence type="predicted"/>
<protein>
    <submittedName>
        <fullName evidence="1">Uncharacterized protein</fullName>
    </submittedName>
</protein>
<evidence type="ECO:0000313" key="1">
    <source>
        <dbReference type="EMBL" id="CAB4214015.1"/>
    </source>
</evidence>
<gene>
    <name evidence="1" type="ORF">UFOVP1454_14</name>
</gene>